<feature type="non-terminal residue" evidence="8">
    <location>
        <position position="1"/>
    </location>
</feature>
<evidence type="ECO:0000313" key="9">
    <source>
        <dbReference type="Proteomes" id="UP000760819"/>
    </source>
</evidence>
<sequence length="165" mass="17937">NAVIGQGFTLVTPLQLANALATIVNGGNYYEPSVIDHIEDQLGNVVETHQPELARQVAMDPKTVQLISEGMWGTVNSPQGTAYRYLHNSPGNFIAKTGSAETFRTVDGQLIPGVHGWIVGAFDYDGHKYTFAVHMAFGGGGWNAVQVMQKFAKCLFSDFAPQCQY</sequence>
<dbReference type="AlphaFoldDB" id="A0A955I7Y1"/>
<protein>
    <recommendedName>
        <fullName evidence="3">beta-lactamase</fullName>
        <ecNumber evidence="3">3.5.2.6</ecNumber>
    </recommendedName>
</protein>
<reference evidence="8" key="2">
    <citation type="journal article" date="2021" name="Microbiome">
        <title>Successional dynamics and alternative stable states in a saline activated sludge microbial community over 9 years.</title>
        <authorList>
            <person name="Wang Y."/>
            <person name="Ye J."/>
            <person name="Ju F."/>
            <person name="Liu L."/>
            <person name="Boyd J.A."/>
            <person name="Deng Y."/>
            <person name="Parks D.H."/>
            <person name="Jiang X."/>
            <person name="Yin X."/>
            <person name="Woodcroft B.J."/>
            <person name="Tyson G.W."/>
            <person name="Hugenholtz P."/>
            <person name="Polz M.F."/>
            <person name="Zhang T."/>
        </authorList>
    </citation>
    <scope>NUCLEOTIDE SEQUENCE</scope>
    <source>
        <strain evidence="8">HKST-UBA12</strain>
    </source>
</reference>
<keyword evidence="6" id="KW-0046">Antibiotic resistance</keyword>
<dbReference type="GO" id="GO:0008658">
    <property type="term" value="F:penicillin binding"/>
    <property type="evidence" value="ECO:0007669"/>
    <property type="project" value="InterPro"/>
</dbReference>
<dbReference type="InterPro" id="IPR001460">
    <property type="entry name" value="PCN-bd_Tpept"/>
</dbReference>
<evidence type="ECO:0000256" key="2">
    <source>
        <dbReference type="ARBA" id="ARBA00007898"/>
    </source>
</evidence>
<evidence type="ECO:0000313" key="8">
    <source>
        <dbReference type="EMBL" id="MCA9379542.1"/>
    </source>
</evidence>
<gene>
    <name evidence="8" type="ORF">KC640_03870</name>
</gene>
<evidence type="ECO:0000256" key="3">
    <source>
        <dbReference type="ARBA" id="ARBA00012865"/>
    </source>
</evidence>
<dbReference type="PANTHER" id="PTHR30627">
    <property type="entry name" value="PEPTIDOGLYCAN D,D-TRANSPEPTIDASE"/>
    <property type="match status" value="1"/>
</dbReference>
<dbReference type="Pfam" id="PF00905">
    <property type="entry name" value="Transpeptidase"/>
    <property type="match status" value="1"/>
</dbReference>
<comment type="similarity">
    <text evidence="2">Belongs to the class-D beta-lactamase family.</text>
</comment>
<accession>A0A955I7Y1</accession>
<evidence type="ECO:0000256" key="6">
    <source>
        <dbReference type="ARBA" id="ARBA00023251"/>
    </source>
</evidence>
<dbReference type="GO" id="GO:0046677">
    <property type="term" value="P:response to antibiotic"/>
    <property type="evidence" value="ECO:0007669"/>
    <property type="project" value="UniProtKB-KW"/>
</dbReference>
<dbReference type="Gene3D" id="3.40.710.10">
    <property type="entry name" value="DD-peptidase/beta-lactamase superfamily"/>
    <property type="match status" value="1"/>
</dbReference>
<feature type="domain" description="Penicillin-binding protein transpeptidase" evidence="7">
    <location>
        <begin position="4"/>
        <end position="139"/>
    </location>
</feature>
<keyword evidence="4" id="KW-0732">Signal</keyword>
<dbReference type="EMBL" id="JAGQLI010000228">
    <property type="protein sequence ID" value="MCA9379542.1"/>
    <property type="molecule type" value="Genomic_DNA"/>
</dbReference>
<dbReference type="InterPro" id="IPR050515">
    <property type="entry name" value="Beta-lactam/transpept"/>
</dbReference>
<dbReference type="GO" id="GO:0071555">
    <property type="term" value="P:cell wall organization"/>
    <property type="evidence" value="ECO:0007669"/>
    <property type="project" value="TreeGrafter"/>
</dbReference>
<evidence type="ECO:0000256" key="1">
    <source>
        <dbReference type="ARBA" id="ARBA00001526"/>
    </source>
</evidence>
<dbReference type="PANTHER" id="PTHR30627:SF6">
    <property type="entry name" value="BETA-LACTAMASE YBXI-RELATED"/>
    <property type="match status" value="1"/>
</dbReference>
<reference evidence="8" key="1">
    <citation type="submission" date="2020-04" db="EMBL/GenBank/DDBJ databases">
        <authorList>
            <person name="Zhang T."/>
        </authorList>
    </citation>
    <scope>NUCLEOTIDE SEQUENCE</scope>
    <source>
        <strain evidence="8">HKST-UBA12</strain>
    </source>
</reference>
<evidence type="ECO:0000256" key="5">
    <source>
        <dbReference type="ARBA" id="ARBA00022801"/>
    </source>
</evidence>
<keyword evidence="5" id="KW-0378">Hydrolase</keyword>
<comment type="caution">
    <text evidence="8">The sequence shown here is derived from an EMBL/GenBank/DDBJ whole genome shotgun (WGS) entry which is preliminary data.</text>
</comment>
<evidence type="ECO:0000259" key="7">
    <source>
        <dbReference type="Pfam" id="PF00905"/>
    </source>
</evidence>
<comment type="catalytic activity">
    <reaction evidence="1">
        <text>a beta-lactam + H2O = a substituted beta-amino acid</text>
        <dbReference type="Rhea" id="RHEA:20401"/>
        <dbReference type="ChEBI" id="CHEBI:15377"/>
        <dbReference type="ChEBI" id="CHEBI:35627"/>
        <dbReference type="ChEBI" id="CHEBI:140347"/>
        <dbReference type="EC" id="3.5.2.6"/>
    </reaction>
</comment>
<dbReference type="SUPFAM" id="SSF56601">
    <property type="entry name" value="beta-lactamase/transpeptidase-like"/>
    <property type="match status" value="1"/>
</dbReference>
<organism evidence="8 9">
    <name type="scientific">Candidatus Dojkabacteria bacterium</name>
    <dbReference type="NCBI Taxonomy" id="2099670"/>
    <lineage>
        <taxon>Bacteria</taxon>
        <taxon>Candidatus Dojkabacteria</taxon>
    </lineage>
</organism>
<evidence type="ECO:0000256" key="4">
    <source>
        <dbReference type="ARBA" id="ARBA00022729"/>
    </source>
</evidence>
<proteinExistence type="inferred from homology"/>
<dbReference type="Proteomes" id="UP000760819">
    <property type="component" value="Unassembled WGS sequence"/>
</dbReference>
<dbReference type="EC" id="3.5.2.6" evidence="3"/>
<dbReference type="GO" id="GO:0008800">
    <property type="term" value="F:beta-lactamase activity"/>
    <property type="evidence" value="ECO:0007669"/>
    <property type="project" value="UniProtKB-EC"/>
</dbReference>
<name>A0A955I7Y1_9BACT</name>
<dbReference type="InterPro" id="IPR012338">
    <property type="entry name" value="Beta-lactam/transpept-like"/>
</dbReference>
<dbReference type="GO" id="GO:0005886">
    <property type="term" value="C:plasma membrane"/>
    <property type="evidence" value="ECO:0007669"/>
    <property type="project" value="TreeGrafter"/>
</dbReference>